<keyword evidence="4" id="KW-1185">Reference proteome</keyword>
<protein>
    <recommendedName>
        <fullName evidence="1">LPS-assembly protein LptD</fullName>
    </recommendedName>
</protein>
<dbReference type="InterPro" id="IPR050218">
    <property type="entry name" value="LptD"/>
</dbReference>
<name>A0A1H2TBD3_9RHOB</name>
<dbReference type="InterPro" id="IPR007543">
    <property type="entry name" value="LptD_C"/>
</dbReference>
<evidence type="ECO:0000313" key="4">
    <source>
        <dbReference type="Proteomes" id="UP000199118"/>
    </source>
</evidence>
<accession>A0A1H2TBD3</accession>
<comment type="caution">
    <text evidence="1">Lacks conserved residue(s) required for the propagation of feature annotation.</text>
</comment>
<keyword evidence="1" id="KW-0732">Signal</keyword>
<comment type="similarity">
    <text evidence="1">Belongs to the LptD family.</text>
</comment>
<keyword evidence="1" id="KW-0998">Cell outer membrane</keyword>
<evidence type="ECO:0000256" key="1">
    <source>
        <dbReference type="HAMAP-Rule" id="MF_01411"/>
    </source>
</evidence>
<reference evidence="3 4" key="1">
    <citation type="submission" date="2016-10" db="EMBL/GenBank/DDBJ databases">
        <authorList>
            <person name="de Groot N.N."/>
        </authorList>
    </citation>
    <scope>NUCLEOTIDE SEQUENCE [LARGE SCALE GENOMIC DNA]</scope>
    <source>
        <strain evidence="3 4">DSM 17890</strain>
    </source>
</reference>
<dbReference type="Proteomes" id="UP000199118">
    <property type="component" value="Unassembled WGS sequence"/>
</dbReference>
<keyword evidence="1" id="KW-0472">Membrane</keyword>
<dbReference type="HAMAP" id="MF_01411">
    <property type="entry name" value="LPS_assembly_LptD"/>
    <property type="match status" value="1"/>
</dbReference>
<dbReference type="EMBL" id="FNMZ01000001">
    <property type="protein sequence ID" value="SDW41077.1"/>
    <property type="molecule type" value="Genomic_DNA"/>
</dbReference>
<dbReference type="Gene3D" id="2.60.450.10">
    <property type="entry name" value="Lipopolysaccharide (LPS) transport protein A like domain"/>
    <property type="match status" value="1"/>
</dbReference>
<evidence type="ECO:0000313" key="3">
    <source>
        <dbReference type="EMBL" id="SDW41077.1"/>
    </source>
</evidence>
<dbReference type="Pfam" id="PF04453">
    <property type="entry name" value="LptD"/>
    <property type="match status" value="1"/>
</dbReference>
<comment type="function">
    <text evidence="1">Involved in the assembly of lipopolysaccharide (LPS) at the surface of the outer membrane.</text>
</comment>
<dbReference type="AlphaFoldDB" id="A0A1H2TBD3"/>
<proteinExistence type="inferred from homology"/>
<dbReference type="InterPro" id="IPR020889">
    <property type="entry name" value="LipoPS_assembly_LptD"/>
</dbReference>
<dbReference type="PANTHER" id="PTHR30189:SF1">
    <property type="entry name" value="LPS-ASSEMBLY PROTEIN LPTD"/>
    <property type="match status" value="1"/>
</dbReference>
<dbReference type="GO" id="GO:0015920">
    <property type="term" value="P:lipopolysaccharide transport"/>
    <property type="evidence" value="ECO:0007669"/>
    <property type="project" value="InterPro"/>
</dbReference>
<dbReference type="STRING" id="356660.SAMN05444336_101941"/>
<evidence type="ECO:0000259" key="2">
    <source>
        <dbReference type="Pfam" id="PF04453"/>
    </source>
</evidence>
<comment type="subcellular location">
    <subcellularLocation>
        <location evidence="1">Cell outer membrane</location>
    </subcellularLocation>
</comment>
<dbReference type="GO" id="GO:0009279">
    <property type="term" value="C:cell outer membrane"/>
    <property type="evidence" value="ECO:0007669"/>
    <property type="project" value="UniProtKB-SubCell"/>
</dbReference>
<dbReference type="GO" id="GO:0043165">
    <property type="term" value="P:Gram-negative-bacterium-type cell outer membrane assembly"/>
    <property type="evidence" value="ECO:0007669"/>
    <property type="project" value="UniProtKB-UniRule"/>
</dbReference>
<feature type="domain" description="LptD C-terminal" evidence="2">
    <location>
        <begin position="341"/>
        <end position="707"/>
    </location>
</feature>
<dbReference type="PANTHER" id="PTHR30189">
    <property type="entry name" value="LPS-ASSEMBLY PROTEIN"/>
    <property type="match status" value="1"/>
</dbReference>
<organism evidence="3 4">
    <name type="scientific">Albimonas donghaensis</name>
    <dbReference type="NCBI Taxonomy" id="356660"/>
    <lineage>
        <taxon>Bacteria</taxon>
        <taxon>Pseudomonadati</taxon>
        <taxon>Pseudomonadota</taxon>
        <taxon>Alphaproteobacteria</taxon>
        <taxon>Rhodobacterales</taxon>
        <taxon>Paracoccaceae</taxon>
        <taxon>Albimonas</taxon>
    </lineage>
</organism>
<sequence length="786" mass="85602">MPATPPTPPRPRAAQTLRADGFAPLRADGTAPLRADGFAPLRGPFARALSGAGALAVAAALLPHGPALAQTAAEAGPSGLSAALGAQEVEGPVSLIADKVTYDTQADSLTAEGDVEVYYGDRTLTASRVVYYPGLDRIEATGPIMLRGGGEGATVIADFADLDSRLRDGLIRGARALLRDDARFAAAEARRIDGRYNVLSQAVFSPCVVCPEDPTPLWRIRAERIVHDERTRTVHYENATFDVLGTPIAWSPYFRHPDPTLKRASGLLPPIYKQDSNFGQGLKIPYYWVLSDQADVTLTPYMTTDDGLIMEGEYRGEFERGSISLAGSITYQDYDGEDRLRGHVFGAGLYRFGDGLEAGFSIEQASDDGYLRRYDFSDDDRLESELFLRGSDQSGWGEVSLVRFQSLRDDEPFGQIPQAIPTVEGRKVWDAPMGGQFGLDFGGYLLKRTQGQDTAHGFIGVDYEKSWITTPGIQVTAYGDLRADGWRLQDQTGTDPSERSRFGPTLALEARYPLLRRDGEGDWLSGLLGEGPVTHLVEPIAQAVFATYQDDSPAFPNEDSQLVEFDETSLFSLRRHTGWDGFEEGSRLNLGLRYARLGDDGTRFSIAGGRVLRPREIGSFPAGIGLNKRESDFVGAWSLDLPGTVKLAHRIRVGDDLEINRNEVYGSTALAGLELAGSYAWLASDAVTPIDRHEVAAEARYGLTRNWYVGGELQRDLESERWVRTEALVGYANECVDFAVYVGRRFTSTEDVPASTYFGLRVNLWALGAGDGPAAPAAGACAPKLQ</sequence>
<comment type="subunit">
    <text evidence="1">Component of the lipopolysaccharide transport and assembly complex.</text>
</comment>
<gene>
    <name evidence="1" type="primary">lptD</name>
    <name evidence="3" type="ORF">SAMN05444336_101941</name>
</gene>
<dbReference type="GO" id="GO:1990351">
    <property type="term" value="C:transporter complex"/>
    <property type="evidence" value="ECO:0007669"/>
    <property type="project" value="TreeGrafter"/>
</dbReference>